<organism evidence="1 2">
    <name type="scientific">Auriscalpium vulgare</name>
    <dbReference type="NCBI Taxonomy" id="40419"/>
    <lineage>
        <taxon>Eukaryota</taxon>
        <taxon>Fungi</taxon>
        <taxon>Dikarya</taxon>
        <taxon>Basidiomycota</taxon>
        <taxon>Agaricomycotina</taxon>
        <taxon>Agaricomycetes</taxon>
        <taxon>Russulales</taxon>
        <taxon>Auriscalpiaceae</taxon>
        <taxon>Auriscalpium</taxon>
    </lineage>
</organism>
<sequence length="104" mass="12197">MRTCEHIRVFSRSFIAELILNVFFLHQLLSLHLTPLGVWCRTPRAWRHAILCAAGYIHAIVNSHTSINSWPPRARRISTDRRKHRERLRVIGNADETVYRRGSL</sequence>
<dbReference type="Proteomes" id="UP000814033">
    <property type="component" value="Unassembled WGS sequence"/>
</dbReference>
<reference evidence="1" key="2">
    <citation type="journal article" date="2022" name="New Phytol.">
        <title>Evolutionary transition to the ectomycorrhizal habit in the genomes of a hyperdiverse lineage of mushroom-forming fungi.</title>
        <authorList>
            <person name="Looney B."/>
            <person name="Miyauchi S."/>
            <person name="Morin E."/>
            <person name="Drula E."/>
            <person name="Courty P.E."/>
            <person name="Kohler A."/>
            <person name="Kuo A."/>
            <person name="LaButti K."/>
            <person name="Pangilinan J."/>
            <person name="Lipzen A."/>
            <person name="Riley R."/>
            <person name="Andreopoulos W."/>
            <person name="He G."/>
            <person name="Johnson J."/>
            <person name="Nolan M."/>
            <person name="Tritt A."/>
            <person name="Barry K.W."/>
            <person name="Grigoriev I.V."/>
            <person name="Nagy L.G."/>
            <person name="Hibbett D."/>
            <person name="Henrissat B."/>
            <person name="Matheny P.B."/>
            <person name="Labbe J."/>
            <person name="Martin F.M."/>
        </authorList>
    </citation>
    <scope>NUCLEOTIDE SEQUENCE</scope>
    <source>
        <strain evidence="1">FP105234-sp</strain>
    </source>
</reference>
<protein>
    <submittedName>
        <fullName evidence="1">Uncharacterized protein</fullName>
    </submittedName>
</protein>
<proteinExistence type="predicted"/>
<name>A0ACB8RD80_9AGAM</name>
<evidence type="ECO:0000313" key="1">
    <source>
        <dbReference type="EMBL" id="KAI0042146.1"/>
    </source>
</evidence>
<comment type="caution">
    <text evidence="1">The sequence shown here is derived from an EMBL/GenBank/DDBJ whole genome shotgun (WGS) entry which is preliminary data.</text>
</comment>
<keyword evidence="2" id="KW-1185">Reference proteome</keyword>
<accession>A0ACB8RD80</accession>
<dbReference type="EMBL" id="MU276082">
    <property type="protein sequence ID" value="KAI0042146.1"/>
    <property type="molecule type" value="Genomic_DNA"/>
</dbReference>
<gene>
    <name evidence="1" type="ORF">FA95DRAFT_613772</name>
</gene>
<evidence type="ECO:0000313" key="2">
    <source>
        <dbReference type="Proteomes" id="UP000814033"/>
    </source>
</evidence>
<reference evidence="1" key="1">
    <citation type="submission" date="2021-02" db="EMBL/GenBank/DDBJ databases">
        <authorList>
            <consortium name="DOE Joint Genome Institute"/>
            <person name="Ahrendt S."/>
            <person name="Looney B.P."/>
            <person name="Miyauchi S."/>
            <person name="Morin E."/>
            <person name="Drula E."/>
            <person name="Courty P.E."/>
            <person name="Chicoki N."/>
            <person name="Fauchery L."/>
            <person name="Kohler A."/>
            <person name="Kuo A."/>
            <person name="Labutti K."/>
            <person name="Pangilinan J."/>
            <person name="Lipzen A."/>
            <person name="Riley R."/>
            <person name="Andreopoulos W."/>
            <person name="He G."/>
            <person name="Johnson J."/>
            <person name="Barry K.W."/>
            <person name="Grigoriev I.V."/>
            <person name="Nagy L."/>
            <person name="Hibbett D."/>
            <person name="Henrissat B."/>
            <person name="Matheny P.B."/>
            <person name="Labbe J."/>
            <person name="Martin F."/>
        </authorList>
    </citation>
    <scope>NUCLEOTIDE SEQUENCE</scope>
    <source>
        <strain evidence="1">FP105234-sp</strain>
    </source>
</reference>